<feature type="transmembrane region" description="Helical" evidence="5">
    <location>
        <begin position="399"/>
        <end position="416"/>
    </location>
</feature>
<dbReference type="AlphaFoldDB" id="A0AA42W219"/>
<dbReference type="PANTHER" id="PTHR37422:SF13">
    <property type="entry name" value="LIPOPOLYSACCHARIDE BIOSYNTHESIS PROTEIN PA4999-RELATED"/>
    <property type="match status" value="1"/>
</dbReference>
<dbReference type="Proteomes" id="UP001161294">
    <property type="component" value="Unassembled WGS sequence"/>
</dbReference>
<dbReference type="PANTHER" id="PTHR37422">
    <property type="entry name" value="TEICHURONIC ACID BIOSYNTHESIS PROTEIN TUAE"/>
    <property type="match status" value="1"/>
</dbReference>
<evidence type="ECO:0000256" key="4">
    <source>
        <dbReference type="ARBA" id="ARBA00023136"/>
    </source>
</evidence>
<dbReference type="GO" id="GO:0016874">
    <property type="term" value="F:ligase activity"/>
    <property type="evidence" value="ECO:0007669"/>
    <property type="project" value="UniProtKB-KW"/>
</dbReference>
<evidence type="ECO:0000256" key="3">
    <source>
        <dbReference type="ARBA" id="ARBA00022989"/>
    </source>
</evidence>
<feature type="transmembrane region" description="Helical" evidence="5">
    <location>
        <begin position="346"/>
        <end position="362"/>
    </location>
</feature>
<comment type="caution">
    <text evidence="7">The sequence shown here is derived from an EMBL/GenBank/DDBJ whole genome shotgun (WGS) entry which is preliminary data.</text>
</comment>
<feature type="transmembrane region" description="Helical" evidence="5">
    <location>
        <begin position="82"/>
        <end position="101"/>
    </location>
</feature>
<evidence type="ECO:0000313" key="8">
    <source>
        <dbReference type="Proteomes" id="UP001161294"/>
    </source>
</evidence>
<dbReference type="InterPro" id="IPR051533">
    <property type="entry name" value="WaaL-like"/>
</dbReference>
<dbReference type="GO" id="GO:0016020">
    <property type="term" value="C:membrane"/>
    <property type="evidence" value="ECO:0007669"/>
    <property type="project" value="UniProtKB-SubCell"/>
</dbReference>
<evidence type="ECO:0000256" key="1">
    <source>
        <dbReference type="ARBA" id="ARBA00004141"/>
    </source>
</evidence>
<accession>A0AA42W219</accession>
<feature type="transmembrane region" description="Helical" evidence="5">
    <location>
        <begin position="7"/>
        <end position="26"/>
    </location>
</feature>
<dbReference type="EMBL" id="JAOCJW010000016">
    <property type="protein sequence ID" value="MDH2005825.1"/>
    <property type="molecule type" value="Genomic_DNA"/>
</dbReference>
<keyword evidence="7" id="KW-0436">Ligase</keyword>
<reference evidence="7" key="1">
    <citation type="submission" date="2022-09" db="EMBL/GenBank/DDBJ databases">
        <title>Intensive care unit water sources are persistently colonized with multi-drug resistant bacteria and are the site of extensive horizontal gene transfer of antibiotic resistance genes.</title>
        <authorList>
            <person name="Diorio-Toth L."/>
        </authorList>
    </citation>
    <scope>NUCLEOTIDE SEQUENCE</scope>
    <source>
        <strain evidence="7">GD03686</strain>
    </source>
</reference>
<evidence type="ECO:0000256" key="2">
    <source>
        <dbReference type="ARBA" id="ARBA00022692"/>
    </source>
</evidence>
<dbReference type="Pfam" id="PF04932">
    <property type="entry name" value="Wzy_C"/>
    <property type="match status" value="1"/>
</dbReference>
<evidence type="ECO:0000259" key="6">
    <source>
        <dbReference type="Pfam" id="PF04932"/>
    </source>
</evidence>
<sequence length="532" mass="62650">MYHFYNIYKALAIFTAVASFVIPGKFFLWPELHQSICALLAIILFSLKKNKVIKIDFFFYFILFFISFIFINHIFLKIQFHSYFIVGCLYLIFSFFAYSIGKDERLNIILETSSIILIFVTSISFIIQVYQLYGWSEDYGLIMNHYDHNQPGRPYANIAQPNILASIYIFSSVILFWSYVEGLIKKHYIITYTLFLIIGIAITYSRTAYLSLILIVLISFFQKNKFQKIYFSFILTACLLTHLAFQKTSDTSRNLTENLNNGRFDIWKMSFEAFLNSPWVGYGFNESGRAHFQVIENSEFKNIFTAQAHNIFIDFILWFGLPIGLTLSIALIFYFYKILIGSKGKGYLPFLVLLPFAVHSLLEYPLYYANTLMFFSIFIGVASRFYIANFFKSTISIKIFFLILISTFLFSAYFAYECLKMESGLLNQKMYFSRIKGVEKTKTDKFFLADLPKSHIEIIGIRKNEELKENDIKKIKEILHYIVVPRYYWVLLEFYKKTNNQEDFDYWLIKGSALLPLQQSRELRQHYAPEKE</sequence>
<dbReference type="InterPro" id="IPR007016">
    <property type="entry name" value="O-antigen_ligase-rel_domated"/>
</dbReference>
<comment type="subcellular location">
    <subcellularLocation>
        <location evidence="1">Membrane</location>
        <topology evidence="1">Multi-pass membrane protein</topology>
    </subcellularLocation>
</comment>
<feature type="domain" description="O-antigen ligase-related" evidence="6">
    <location>
        <begin position="193"/>
        <end position="322"/>
    </location>
</feature>
<evidence type="ECO:0000313" key="7">
    <source>
        <dbReference type="EMBL" id="MDH2005825.1"/>
    </source>
</evidence>
<feature type="transmembrane region" description="Helical" evidence="5">
    <location>
        <begin position="368"/>
        <end position="387"/>
    </location>
</feature>
<feature type="transmembrane region" description="Helical" evidence="5">
    <location>
        <begin position="57"/>
        <end position="76"/>
    </location>
</feature>
<proteinExistence type="predicted"/>
<name>A0AA42W219_9BURK</name>
<gene>
    <name evidence="7" type="ORF">N5J23_09735</name>
</gene>
<organism evidence="7 8">
    <name type="scientific">Comamonas aquatica</name>
    <dbReference type="NCBI Taxonomy" id="225991"/>
    <lineage>
        <taxon>Bacteria</taxon>
        <taxon>Pseudomonadati</taxon>
        <taxon>Pseudomonadota</taxon>
        <taxon>Betaproteobacteria</taxon>
        <taxon>Burkholderiales</taxon>
        <taxon>Comamonadaceae</taxon>
        <taxon>Comamonas</taxon>
    </lineage>
</organism>
<keyword evidence="2 5" id="KW-0812">Transmembrane</keyword>
<keyword evidence="3 5" id="KW-1133">Transmembrane helix</keyword>
<evidence type="ECO:0000256" key="5">
    <source>
        <dbReference type="SAM" id="Phobius"/>
    </source>
</evidence>
<keyword evidence="4 5" id="KW-0472">Membrane</keyword>
<feature type="transmembrane region" description="Helical" evidence="5">
    <location>
        <begin position="227"/>
        <end position="245"/>
    </location>
</feature>
<protein>
    <submittedName>
        <fullName evidence="7">O-antigen ligase family protein</fullName>
    </submittedName>
</protein>
<feature type="transmembrane region" description="Helical" evidence="5">
    <location>
        <begin position="163"/>
        <end position="180"/>
    </location>
</feature>
<feature type="transmembrane region" description="Helical" evidence="5">
    <location>
        <begin position="113"/>
        <end position="133"/>
    </location>
</feature>
<dbReference type="RefSeq" id="WP_279853770.1">
    <property type="nucleotide sequence ID" value="NZ_CAURON010000002.1"/>
</dbReference>
<feature type="transmembrane region" description="Helical" evidence="5">
    <location>
        <begin position="315"/>
        <end position="334"/>
    </location>
</feature>
<feature type="transmembrane region" description="Helical" evidence="5">
    <location>
        <begin position="192"/>
        <end position="221"/>
    </location>
</feature>